<dbReference type="GO" id="GO:0005886">
    <property type="term" value="C:plasma membrane"/>
    <property type="evidence" value="ECO:0007669"/>
    <property type="project" value="TreeGrafter"/>
</dbReference>
<keyword evidence="3 5" id="KW-1133">Transmembrane helix</keyword>
<feature type="transmembrane region" description="Helical" evidence="5">
    <location>
        <begin position="57"/>
        <end position="76"/>
    </location>
</feature>
<feature type="transmembrane region" description="Helical" evidence="5">
    <location>
        <begin position="220"/>
        <end position="240"/>
    </location>
</feature>
<dbReference type="InterPro" id="IPR007568">
    <property type="entry name" value="RTA1"/>
</dbReference>
<keyword evidence="4 5" id="KW-0472">Membrane</keyword>
<dbReference type="PANTHER" id="PTHR31465">
    <property type="entry name" value="PROTEIN RTA1-RELATED"/>
    <property type="match status" value="1"/>
</dbReference>
<name>A0A9P7AYR0_9HELO</name>
<keyword evidence="7" id="KW-1185">Reference proteome</keyword>
<comment type="subcellular location">
    <subcellularLocation>
        <location evidence="1">Membrane</location>
        <topology evidence="1">Multi-pass membrane protein</topology>
    </subcellularLocation>
</comment>
<dbReference type="Proteomes" id="UP000785200">
    <property type="component" value="Unassembled WGS sequence"/>
</dbReference>
<evidence type="ECO:0000256" key="1">
    <source>
        <dbReference type="ARBA" id="ARBA00004141"/>
    </source>
</evidence>
<feature type="transmembrane region" description="Helical" evidence="5">
    <location>
        <begin position="88"/>
        <end position="110"/>
    </location>
</feature>
<evidence type="ECO:0000313" key="6">
    <source>
        <dbReference type="EMBL" id="KAG0650416.1"/>
    </source>
</evidence>
<evidence type="ECO:0000256" key="5">
    <source>
        <dbReference type="SAM" id="Phobius"/>
    </source>
</evidence>
<organism evidence="6 7">
    <name type="scientific">Hyphodiscus hymeniophilus</name>
    <dbReference type="NCBI Taxonomy" id="353542"/>
    <lineage>
        <taxon>Eukaryota</taxon>
        <taxon>Fungi</taxon>
        <taxon>Dikarya</taxon>
        <taxon>Ascomycota</taxon>
        <taxon>Pezizomycotina</taxon>
        <taxon>Leotiomycetes</taxon>
        <taxon>Helotiales</taxon>
        <taxon>Hyphodiscaceae</taxon>
        <taxon>Hyphodiscus</taxon>
    </lineage>
</organism>
<accession>A0A9P7AYR0</accession>
<dbReference type="EMBL" id="VNKQ01000006">
    <property type="protein sequence ID" value="KAG0650416.1"/>
    <property type="molecule type" value="Genomic_DNA"/>
</dbReference>
<gene>
    <name evidence="6" type="ORF">D0Z07_2929</name>
</gene>
<sequence length="313" mass="34322">MPQVSNDAGCTLGTCPLSEATVNYDPSLAGNALYLAIFGLILLIQALQLVKYRTWSFSCAMMSGLLLEMVGYVGRVQMHFIPFDSNPFLIYLICITIAPVFFTAAIYLTLSRIIVRYGREKSRFSPKAISLTFMACDFIALVLQAAGGAIADTANTSTGSEQGTHIMVGGLAFQVISLLLFIVLAVEYASKVRRDRRRGKLNESENMASNGKSEPAFKRFLFALSLATIFILIRSCFRVAELAKGFSSKLANQEVPFMILEGAMIVLATLLLTAFHPGPAFGTNWTDAGWVWKNKPRGCAEHNDPGLIPLRQR</sequence>
<comment type="caution">
    <text evidence="6">The sequence shown here is derived from an EMBL/GenBank/DDBJ whole genome shotgun (WGS) entry which is preliminary data.</text>
</comment>
<feature type="transmembrane region" description="Helical" evidence="5">
    <location>
        <begin position="255"/>
        <end position="275"/>
    </location>
</feature>
<protein>
    <submittedName>
        <fullName evidence="6">Efflux pump himE</fullName>
    </submittedName>
</protein>
<evidence type="ECO:0000256" key="3">
    <source>
        <dbReference type="ARBA" id="ARBA00022989"/>
    </source>
</evidence>
<dbReference type="PANTHER" id="PTHR31465:SF9">
    <property type="entry name" value="SPHINGOID LONG-CHAIN BASE TRANSPORTER RSB1"/>
    <property type="match status" value="1"/>
</dbReference>
<reference evidence="6" key="1">
    <citation type="submission" date="2019-07" db="EMBL/GenBank/DDBJ databases">
        <title>Hyphodiscus hymeniophilus genome sequencing and assembly.</title>
        <authorList>
            <person name="Kramer G."/>
            <person name="Nodwell J."/>
        </authorList>
    </citation>
    <scope>NUCLEOTIDE SEQUENCE</scope>
    <source>
        <strain evidence="6">ATCC 34498</strain>
    </source>
</reference>
<feature type="transmembrane region" description="Helical" evidence="5">
    <location>
        <begin position="131"/>
        <end position="151"/>
    </location>
</feature>
<evidence type="ECO:0000313" key="7">
    <source>
        <dbReference type="Proteomes" id="UP000785200"/>
    </source>
</evidence>
<proteinExistence type="predicted"/>
<feature type="transmembrane region" description="Helical" evidence="5">
    <location>
        <begin position="171"/>
        <end position="190"/>
    </location>
</feature>
<keyword evidence="2 5" id="KW-0812">Transmembrane</keyword>
<dbReference type="AlphaFoldDB" id="A0A9P7AYR0"/>
<dbReference type="GO" id="GO:0000324">
    <property type="term" value="C:fungal-type vacuole"/>
    <property type="evidence" value="ECO:0007669"/>
    <property type="project" value="TreeGrafter"/>
</dbReference>
<dbReference type="Pfam" id="PF04479">
    <property type="entry name" value="RTA1"/>
    <property type="match status" value="1"/>
</dbReference>
<evidence type="ECO:0000256" key="4">
    <source>
        <dbReference type="ARBA" id="ARBA00023136"/>
    </source>
</evidence>
<feature type="transmembrane region" description="Helical" evidence="5">
    <location>
        <begin position="32"/>
        <end position="50"/>
    </location>
</feature>
<dbReference type="OrthoDB" id="4521223at2759"/>
<evidence type="ECO:0000256" key="2">
    <source>
        <dbReference type="ARBA" id="ARBA00022692"/>
    </source>
</evidence>